<dbReference type="EMBL" id="FXAN01000032">
    <property type="protein sequence ID" value="SMF98600.1"/>
    <property type="molecule type" value="Genomic_DNA"/>
</dbReference>
<evidence type="ECO:0000313" key="4">
    <source>
        <dbReference type="Proteomes" id="UP000198460"/>
    </source>
</evidence>
<gene>
    <name evidence="3" type="ORF">BSIN_1879</name>
</gene>
<feature type="compositionally biased region" description="Polar residues" evidence="1">
    <location>
        <begin position="22"/>
        <end position="31"/>
    </location>
</feature>
<feature type="domain" description="DUF637" evidence="2">
    <location>
        <begin position="66"/>
        <end position="138"/>
    </location>
</feature>
<dbReference type="Pfam" id="PF04830">
    <property type="entry name" value="DUF637"/>
    <property type="match status" value="1"/>
</dbReference>
<sequence length="538" mass="55396">MADNENQGALKDKPNRLKEANTRQQAAKNPNLTTEQRLQAQQQADQLTAEWGPGGSYRQVLSALTAAAAGNVTGGAGQFAQAGVVNYLQQQGASYIGKLVENGTITEGSPLHAAMHAIVACAGASASGQNCGAGAMGAAASSLLTNLFASPDPNMTEQEKEAKQNLIASIVAGVATETGVGGASGAAAATNGATAAAQNNWLATEQKVQAQKEWDACKGNVVCQLQTAGKWTAVSGKQDILTANGFIMGVSQGLGNDVVGLAQFMMHPVDGINALSALISRPEMRAQLGDQLYASLNTQISEIKTALAVGGDTNAELLGRNIGGLVYQIGGIATGVYGAGKAAITLGRAGIDLTAQTLAKLADKSGEFGTLTNLKSLFGPNGQPLMNFNSLTSAQKGVVGEVLGGATMKQIAPDAERIGRLPAVGEQGIDDLYKVSKPGVDYVIVEYKFGTSKLGKTADGLQMSDDWLNGVNTGSSRIRQAVNGDLNAAASIQDALDSGRVEKWLVHTDPYGNVTVGILDKNGKIVVQPNSNVFGSLR</sequence>
<dbReference type="InterPro" id="IPR006915">
    <property type="entry name" value="DUF637_hemagglutn_put"/>
</dbReference>
<evidence type="ECO:0000256" key="1">
    <source>
        <dbReference type="SAM" id="MobiDB-lite"/>
    </source>
</evidence>
<accession>A0A238H040</accession>
<feature type="region of interest" description="Disordered" evidence="1">
    <location>
        <begin position="1"/>
        <end position="33"/>
    </location>
</feature>
<protein>
    <submittedName>
        <fullName evidence="3">Large exoproteins involved in heme utilization or adhesion</fullName>
    </submittedName>
</protein>
<name>A0A238H040_9BURK</name>
<dbReference type="CDD" id="cd20730">
    <property type="entry name" value="PoNe_FilH-like"/>
    <property type="match status" value="1"/>
</dbReference>
<dbReference type="AlphaFoldDB" id="A0A238H040"/>
<reference evidence="3 4" key="1">
    <citation type="submission" date="2017-04" db="EMBL/GenBank/DDBJ databases">
        <authorList>
            <person name="Afonso C.L."/>
            <person name="Miller P.J."/>
            <person name="Scott M.A."/>
            <person name="Spackman E."/>
            <person name="Goraichik I."/>
            <person name="Dimitrov K.M."/>
            <person name="Suarez D.L."/>
            <person name="Swayne D.E."/>
        </authorList>
    </citation>
    <scope>NUCLEOTIDE SEQUENCE [LARGE SCALE GENOMIC DNA]</scope>
    <source>
        <strain evidence="3">LMG 28154</strain>
    </source>
</reference>
<feature type="compositionally biased region" description="Basic and acidic residues" evidence="1">
    <location>
        <begin position="10"/>
        <end position="21"/>
    </location>
</feature>
<dbReference type="RefSeq" id="WP_089339484.1">
    <property type="nucleotide sequence ID" value="NZ_FXAN01000032.1"/>
</dbReference>
<evidence type="ECO:0000259" key="2">
    <source>
        <dbReference type="Pfam" id="PF04830"/>
    </source>
</evidence>
<dbReference type="Proteomes" id="UP000198460">
    <property type="component" value="Unassembled WGS sequence"/>
</dbReference>
<organism evidence="3 4">
    <name type="scientific">Burkholderia singularis</name>
    <dbReference type="NCBI Taxonomy" id="1503053"/>
    <lineage>
        <taxon>Bacteria</taxon>
        <taxon>Pseudomonadati</taxon>
        <taxon>Pseudomonadota</taxon>
        <taxon>Betaproteobacteria</taxon>
        <taxon>Burkholderiales</taxon>
        <taxon>Burkholderiaceae</taxon>
        <taxon>Burkholderia</taxon>
        <taxon>pseudomallei group</taxon>
    </lineage>
</organism>
<proteinExistence type="predicted"/>
<evidence type="ECO:0000313" key="3">
    <source>
        <dbReference type="EMBL" id="SMF98600.1"/>
    </source>
</evidence>